<name>A0ABW8JTX5_9GAMM</name>
<reference evidence="1 2" key="1">
    <citation type="submission" date="2020-10" db="EMBL/GenBank/DDBJ databases">
        <title>Phylogeny of dyella-like bacteria.</title>
        <authorList>
            <person name="Fu J."/>
        </authorList>
    </citation>
    <scope>NUCLEOTIDE SEQUENCE [LARGE SCALE GENOMIC DNA]</scope>
    <source>
        <strain evidence="1 2">Gsoil3046</strain>
    </source>
</reference>
<gene>
    <name evidence="1" type="ORF">ISP17_06835</name>
</gene>
<dbReference type="Pfam" id="PF14559">
    <property type="entry name" value="TPR_19"/>
    <property type="match status" value="1"/>
</dbReference>
<organism evidence="1 2">
    <name type="scientific">Dyella ginsengisoli</name>
    <dbReference type="NCBI Taxonomy" id="363848"/>
    <lineage>
        <taxon>Bacteria</taxon>
        <taxon>Pseudomonadati</taxon>
        <taxon>Pseudomonadota</taxon>
        <taxon>Gammaproteobacteria</taxon>
        <taxon>Lysobacterales</taxon>
        <taxon>Rhodanobacteraceae</taxon>
        <taxon>Dyella</taxon>
    </lineage>
</organism>
<dbReference type="SUPFAM" id="SSF144059">
    <property type="entry name" value="ImpE-like"/>
    <property type="match status" value="1"/>
</dbReference>
<dbReference type="InterPro" id="IPR011990">
    <property type="entry name" value="TPR-like_helical_dom_sf"/>
</dbReference>
<comment type="caution">
    <text evidence="1">The sequence shown here is derived from an EMBL/GenBank/DDBJ whole genome shotgun (WGS) entry which is preliminary data.</text>
</comment>
<dbReference type="PIRSF" id="PIRSF029288">
    <property type="entry name" value="SciE_ImpE"/>
    <property type="match status" value="1"/>
</dbReference>
<dbReference type="Gene3D" id="1.25.40.10">
    <property type="entry name" value="Tetratricopeptide repeat domain"/>
    <property type="match status" value="1"/>
</dbReference>
<dbReference type="Pfam" id="PF07024">
    <property type="entry name" value="ImpE"/>
    <property type="match status" value="1"/>
</dbReference>
<dbReference type="EMBL" id="JADIKM010000001">
    <property type="protein sequence ID" value="MFK2903671.1"/>
    <property type="molecule type" value="Genomic_DNA"/>
</dbReference>
<keyword evidence="2" id="KW-1185">Reference proteome</keyword>
<sequence>MDNTPENMLKEGRLDEALQALTAQVRANPADAKRRVFLFQLLALLGQWERAQNQLTVAGEMDPLNALMVGAYNVALAGERERVEVLEGRRAPVIIGEPAQWVALLLQALKLNAEGRHEQAAALREQAFEQAEAIGGSIDGTAFEWMADADPRFGPCLEVITKSGYAWAPFSRIRELTFEAPSDLRDKIWAPVQITWANGGQAVGFVPARYPGADRSGDGDIVLARRTDWLDLGDDFQVAQGQRMLATDAGEYPLLDVRSITFNAG</sequence>
<evidence type="ECO:0000313" key="2">
    <source>
        <dbReference type="Proteomes" id="UP001620460"/>
    </source>
</evidence>
<dbReference type="InterPro" id="IPR009211">
    <property type="entry name" value="TagJ"/>
</dbReference>
<dbReference type="RefSeq" id="WP_404631324.1">
    <property type="nucleotide sequence ID" value="NZ_JADIKM010000001.1"/>
</dbReference>
<protein>
    <submittedName>
        <fullName evidence="1">Tetratricopeptide repeat protein</fullName>
    </submittedName>
</protein>
<accession>A0ABW8JTX5</accession>
<dbReference type="Proteomes" id="UP001620460">
    <property type="component" value="Unassembled WGS sequence"/>
</dbReference>
<evidence type="ECO:0000313" key="1">
    <source>
        <dbReference type="EMBL" id="MFK2903671.1"/>
    </source>
</evidence>
<proteinExistence type="predicted"/>